<evidence type="ECO:0000256" key="7">
    <source>
        <dbReference type="SAM" id="Phobius"/>
    </source>
</evidence>
<evidence type="ECO:0000256" key="6">
    <source>
        <dbReference type="ARBA" id="ARBA00023136"/>
    </source>
</evidence>
<evidence type="ECO:0000313" key="10">
    <source>
        <dbReference type="EMBL" id="MPL56437.1"/>
    </source>
</evidence>
<evidence type="ECO:0000259" key="9">
    <source>
        <dbReference type="PROSITE" id="PS50929"/>
    </source>
</evidence>
<dbReference type="SMART" id="SM00382">
    <property type="entry name" value="AAA"/>
    <property type="match status" value="1"/>
</dbReference>
<dbReference type="SUPFAM" id="SSF90123">
    <property type="entry name" value="ABC transporter transmembrane region"/>
    <property type="match status" value="1"/>
</dbReference>
<evidence type="ECO:0000256" key="5">
    <source>
        <dbReference type="ARBA" id="ARBA00022989"/>
    </source>
</evidence>
<feature type="domain" description="ABC transporter" evidence="8">
    <location>
        <begin position="357"/>
        <end position="593"/>
    </location>
</feature>
<keyword evidence="4 10" id="KW-0067">ATP-binding</keyword>
<feature type="domain" description="ABC transmembrane type-1" evidence="9">
    <location>
        <begin position="66"/>
        <end position="324"/>
    </location>
</feature>
<dbReference type="Gene3D" id="3.40.50.300">
    <property type="entry name" value="P-loop containing nucleotide triphosphate hydrolases"/>
    <property type="match status" value="1"/>
</dbReference>
<feature type="transmembrane region" description="Helical" evidence="7">
    <location>
        <begin position="157"/>
        <end position="176"/>
    </location>
</feature>
<dbReference type="InterPro" id="IPR011527">
    <property type="entry name" value="ABC1_TM_dom"/>
</dbReference>
<dbReference type="InterPro" id="IPR003439">
    <property type="entry name" value="ABC_transporter-like_ATP-bd"/>
</dbReference>
<evidence type="ECO:0000256" key="2">
    <source>
        <dbReference type="ARBA" id="ARBA00022692"/>
    </source>
</evidence>
<dbReference type="PANTHER" id="PTHR24221">
    <property type="entry name" value="ATP-BINDING CASSETTE SUB-FAMILY B"/>
    <property type="match status" value="1"/>
</dbReference>
<feature type="transmembrane region" description="Helical" evidence="7">
    <location>
        <begin position="78"/>
        <end position="99"/>
    </location>
</feature>
<keyword evidence="5 7" id="KW-1133">Transmembrane helix</keyword>
<comment type="subcellular location">
    <subcellularLocation>
        <location evidence="1">Membrane</location>
        <topology evidence="1">Multi-pass membrane protein</topology>
    </subcellularLocation>
</comment>
<dbReference type="PROSITE" id="PS00211">
    <property type="entry name" value="ABC_TRANSPORTER_1"/>
    <property type="match status" value="1"/>
</dbReference>
<protein>
    <submittedName>
        <fullName evidence="10">Heterocyst differentiation ATP-binding protein HepA</fullName>
    </submittedName>
</protein>
<dbReference type="Pfam" id="PF00664">
    <property type="entry name" value="ABC_membrane"/>
    <property type="match status" value="1"/>
</dbReference>
<dbReference type="InterPro" id="IPR017871">
    <property type="entry name" value="ABC_transporter-like_CS"/>
</dbReference>
<dbReference type="InterPro" id="IPR039421">
    <property type="entry name" value="Type_1_exporter"/>
</dbReference>
<dbReference type="PANTHER" id="PTHR24221:SF654">
    <property type="entry name" value="ATP-BINDING CASSETTE SUB-FAMILY B MEMBER 6"/>
    <property type="match status" value="1"/>
</dbReference>
<keyword evidence="6 7" id="KW-0472">Membrane</keyword>
<dbReference type="GO" id="GO:0005524">
    <property type="term" value="F:ATP binding"/>
    <property type="evidence" value="ECO:0007669"/>
    <property type="project" value="UniProtKB-KW"/>
</dbReference>
<evidence type="ECO:0000256" key="3">
    <source>
        <dbReference type="ARBA" id="ARBA00022741"/>
    </source>
</evidence>
<accession>A0A644SQ58</accession>
<dbReference type="GO" id="GO:0016887">
    <property type="term" value="F:ATP hydrolysis activity"/>
    <property type="evidence" value="ECO:0007669"/>
    <property type="project" value="InterPro"/>
</dbReference>
<dbReference type="Pfam" id="PF00005">
    <property type="entry name" value="ABC_tran"/>
    <property type="match status" value="1"/>
</dbReference>
<keyword evidence="2 7" id="KW-0812">Transmembrane</keyword>
<dbReference type="AlphaFoldDB" id="A0A644SQ58"/>
<evidence type="ECO:0000256" key="4">
    <source>
        <dbReference type="ARBA" id="ARBA00022840"/>
    </source>
</evidence>
<dbReference type="PROSITE" id="PS50893">
    <property type="entry name" value="ABC_TRANSPORTER_2"/>
    <property type="match status" value="1"/>
</dbReference>
<organism evidence="10">
    <name type="scientific">bioreactor metagenome</name>
    <dbReference type="NCBI Taxonomy" id="1076179"/>
    <lineage>
        <taxon>unclassified sequences</taxon>
        <taxon>metagenomes</taxon>
        <taxon>ecological metagenomes</taxon>
    </lineage>
</organism>
<dbReference type="SUPFAM" id="SSF52540">
    <property type="entry name" value="P-loop containing nucleoside triphosphate hydrolases"/>
    <property type="match status" value="1"/>
</dbReference>
<feature type="transmembrane region" description="Helical" evidence="7">
    <location>
        <begin position="25"/>
        <end position="51"/>
    </location>
</feature>
<gene>
    <name evidence="10" type="primary">hepA_1</name>
    <name evidence="10" type="ORF">SDC9_01923</name>
</gene>
<sequence length="598" mass="67980">MADSSKHTSVIGFFNYYRKIVGYKLYVYVVLNFLVGLLDGIGLTLFIPLLYLSTNTKSDNQSLGKLQFLVDLIEKTGFQLTLTVALIMMVSIFCLKGILSYIRTILFSKIQLASTRKIRFRLVEGLRDTSYIGFSKIDSGVIQNNMTGETGRLVQSLILYFFTLQNVIMVITYLGLAFLSNWQFALLVLLGGLITNFIFRYLNIYTKKYANRLSQIGKNFQAFLLQNINHFKYLKATNYIAPYQEKIKKEIELSEENQYKIGKITAISDSLREPLIIIVIVLVIIVQINLMGGNMPSMMASLLLFYRSLSYLTVMQSYWNRFLTNIPGLNSVEEMLSEFKKSSEVEKTKAVESIENITLNNISLQYDQHLVLDQINLSIQPKTSIALVGESGAGKTSLANVICGLVAPSSGEIFFKEKENLADYNINSFREHVGYITQESVIFDDTLYNNITFWAPKTPENLEKFKKAIQLSSLEEFLAFHKNDENLPLGNNGILISGGQKQRISIARELYKNPQLLIMDEATSALDSETEMIIKDNIDSLKGKFTMVIIAHRLSTIKDVDVIYLLDQGKIIASGNYAELYQNSERFRKMAMMQDMNR</sequence>
<dbReference type="EMBL" id="VSSQ01000003">
    <property type="protein sequence ID" value="MPL56437.1"/>
    <property type="molecule type" value="Genomic_DNA"/>
</dbReference>
<feature type="transmembrane region" description="Helical" evidence="7">
    <location>
        <begin position="275"/>
        <end position="292"/>
    </location>
</feature>
<dbReference type="GO" id="GO:0034040">
    <property type="term" value="F:ATPase-coupled lipid transmembrane transporter activity"/>
    <property type="evidence" value="ECO:0007669"/>
    <property type="project" value="TreeGrafter"/>
</dbReference>
<dbReference type="GO" id="GO:0140359">
    <property type="term" value="F:ABC-type transporter activity"/>
    <property type="evidence" value="ECO:0007669"/>
    <property type="project" value="InterPro"/>
</dbReference>
<evidence type="ECO:0000256" key="1">
    <source>
        <dbReference type="ARBA" id="ARBA00004141"/>
    </source>
</evidence>
<dbReference type="Gene3D" id="1.20.1560.10">
    <property type="entry name" value="ABC transporter type 1, transmembrane domain"/>
    <property type="match status" value="1"/>
</dbReference>
<name>A0A644SQ58_9ZZZZ</name>
<comment type="caution">
    <text evidence="10">The sequence shown here is derived from an EMBL/GenBank/DDBJ whole genome shotgun (WGS) entry which is preliminary data.</text>
</comment>
<dbReference type="InterPro" id="IPR003593">
    <property type="entry name" value="AAA+_ATPase"/>
</dbReference>
<dbReference type="InterPro" id="IPR036640">
    <property type="entry name" value="ABC1_TM_sf"/>
</dbReference>
<dbReference type="GO" id="GO:0016020">
    <property type="term" value="C:membrane"/>
    <property type="evidence" value="ECO:0007669"/>
    <property type="project" value="UniProtKB-SubCell"/>
</dbReference>
<feature type="transmembrane region" description="Helical" evidence="7">
    <location>
        <begin position="182"/>
        <end position="202"/>
    </location>
</feature>
<reference evidence="10" key="1">
    <citation type="submission" date="2019-08" db="EMBL/GenBank/DDBJ databases">
        <authorList>
            <person name="Kucharzyk K."/>
            <person name="Murdoch R.W."/>
            <person name="Higgins S."/>
            <person name="Loffler F."/>
        </authorList>
    </citation>
    <scope>NUCLEOTIDE SEQUENCE</scope>
</reference>
<proteinExistence type="predicted"/>
<keyword evidence="3" id="KW-0547">Nucleotide-binding</keyword>
<dbReference type="PROSITE" id="PS50929">
    <property type="entry name" value="ABC_TM1F"/>
    <property type="match status" value="1"/>
</dbReference>
<dbReference type="InterPro" id="IPR027417">
    <property type="entry name" value="P-loop_NTPase"/>
</dbReference>
<evidence type="ECO:0000259" key="8">
    <source>
        <dbReference type="PROSITE" id="PS50893"/>
    </source>
</evidence>